<accession>A0A090VYK1</accession>
<sequence>MINNLVVDKETCTLSWVYDARLVTGHMENLDSAMLDEKRKLVFILSQPSPLPALLTVLNREGGLVSTFPAPEGASFYYLTSNAAKEVLVVCSFHEKREGWYDWHYALDVENKRLMKMTPSY</sequence>
<gene>
    <name evidence="1" type="ORF">EV102420_36_00270</name>
</gene>
<keyword evidence="2" id="KW-1185">Reference proteome</keyword>
<dbReference type="OrthoDB" id="6388409at2"/>
<comment type="caution">
    <text evidence="1">The sequence shown here is derived from an EMBL/GenBank/DDBJ whole genome shotgun (WGS) entry which is preliminary data.</text>
</comment>
<organism evidence="1 2">
    <name type="scientific">Pseudescherichia vulneris NBRC 102420</name>
    <dbReference type="NCBI Taxonomy" id="1115515"/>
    <lineage>
        <taxon>Bacteria</taxon>
        <taxon>Pseudomonadati</taxon>
        <taxon>Pseudomonadota</taxon>
        <taxon>Gammaproteobacteria</taxon>
        <taxon>Enterobacterales</taxon>
        <taxon>Enterobacteriaceae</taxon>
        <taxon>Pseudescherichia</taxon>
    </lineage>
</organism>
<dbReference type="AlphaFoldDB" id="A0A090VYK1"/>
<dbReference type="STRING" id="1115515.EV102420_36_00270"/>
<protein>
    <submittedName>
        <fullName evidence="1">Uncharacterized protein</fullName>
    </submittedName>
</protein>
<dbReference type="RefSeq" id="WP_072015323.1">
    <property type="nucleotide sequence ID" value="NZ_BBMZ01000036.1"/>
</dbReference>
<evidence type="ECO:0000313" key="2">
    <source>
        <dbReference type="Proteomes" id="UP000029462"/>
    </source>
</evidence>
<reference evidence="1 2" key="1">
    <citation type="submission" date="2014-09" db="EMBL/GenBank/DDBJ databases">
        <title>Whole genome shotgun sequence of Escherichia vulneris NBRC 102420.</title>
        <authorList>
            <person name="Yoshida Y."/>
            <person name="Hosoyama A."/>
            <person name="Tsuchikane K."/>
            <person name="Ohji S."/>
            <person name="Ichikawa N."/>
            <person name="Kimura A."/>
            <person name="Yamazoe A."/>
            <person name="Ezaki T."/>
            <person name="Fujita N."/>
        </authorList>
    </citation>
    <scope>NUCLEOTIDE SEQUENCE [LARGE SCALE GENOMIC DNA]</scope>
    <source>
        <strain evidence="1 2">NBRC 102420</strain>
    </source>
</reference>
<dbReference type="EMBL" id="BBMZ01000036">
    <property type="protein sequence ID" value="GAL60352.1"/>
    <property type="molecule type" value="Genomic_DNA"/>
</dbReference>
<dbReference type="Proteomes" id="UP000029462">
    <property type="component" value="Unassembled WGS sequence"/>
</dbReference>
<evidence type="ECO:0000313" key="1">
    <source>
        <dbReference type="EMBL" id="GAL60352.1"/>
    </source>
</evidence>
<name>A0A090VYK1_PSEVU</name>
<proteinExistence type="predicted"/>